<evidence type="ECO:0000256" key="2">
    <source>
        <dbReference type="SAM" id="SignalP"/>
    </source>
</evidence>
<accession>L1LAZ1</accession>
<dbReference type="GeneID" id="15804097"/>
<feature type="signal peptide" evidence="2">
    <location>
        <begin position="1"/>
        <end position="18"/>
    </location>
</feature>
<dbReference type="AlphaFoldDB" id="L1LAZ1"/>
<reference evidence="3 4" key="1">
    <citation type="journal article" date="2012" name="BMC Genomics">
        <title>Comparative genomic analysis and phylogenetic position of Theileria equi.</title>
        <authorList>
            <person name="Kappmeyer L.S."/>
            <person name="Thiagarajan M."/>
            <person name="Herndon D.R."/>
            <person name="Ramsay J.D."/>
            <person name="Caler E."/>
            <person name="Djikeng A."/>
            <person name="Gillespie J.J."/>
            <person name="Lau A.O."/>
            <person name="Roalson E.H."/>
            <person name="Silva J.C."/>
            <person name="Silva M.G."/>
            <person name="Suarez C.E."/>
            <person name="Ueti M.W."/>
            <person name="Nene V.M."/>
            <person name="Mealey R.H."/>
            <person name="Knowles D.P."/>
            <person name="Brayton K.A."/>
        </authorList>
    </citation>
    <scope>NUCLEOTIDE SEQUENCE [LARGE SCALE GENOMIC DNA]</scope>
    <source>
        <strain evidence="3 4">WA</strain>
    </source>
</reference>
<organism evidence="3 4">
    <name type="scientific">Theileria equi strain WA</name>
    <dbReference type="NCBI Taxonomy" id="1537102"/>
    <lineage>
        <taxon>Eukaryota</taxon>
        <taxon>Sar</taxon>
        <taxon>Alveolata</taxon>
        <taxon>Apicomplexa</taxon>
        <taxon>Aconoidasida</taxon>
        <taxon>Piroplasmida</taxon>
        <taxon>Theileriidae</taxon>
        <taxon>Theileria</taxon>
    </lineage>
</organism>
<comment type="caution">
    <text evidence="3">The sequence shown here is derived from an EMBL/GenBank/DDBJ whole genome shotgun (WGS) entry which is preliminary data.</text>
</comment>
<proteinExistence type="predicted"/>
<evidence type="ECO:0000313" key="3">
    <source>
        <dbReference type="EMBL" id="EKX72496.1"/>
    </source>
</evidence>
<feature type="compositionally biased region" description="Acidic residues" evidence="1">
    <location>
        <begin position="313"/>
        <end position="327"/>
    </location>
</feature>
<keyword evidence="4" id="KW-1185">Reference proteome</keyword>
<keyword evidence="2" id="KW-0732">Signal</keyword>
<protein>
    <recommendedName>
        <fullName evidence="5">Signal peptide-containing protein</fullName>
    </recommendedName>
</protein>
<feature type="chain" id="PRO_5003952424" description="Signal peptide-containing protein" evidence="2">
    <location>
        <begin position="19"/>
        <end position="338"/>
    </location>
</feature>
<sequence length="338" mass="39347">MTLAWVLYFALLIKQYECGFLSCITERRADFDVYLATSSILDINDLKHKDRTHISANPGESVISYSPETDDKIKRVCEGGDTLWQGKKGERCVLVRLHIRRSSPDILSLVTKTHTRTEFITLERKDYDWSLLKQDFIENKSSTASRSRRLLRGTSKKREHSPILDIAHMEDFAIISKDIYPRVDGASFLPEKSGHYVLVKEWEEPIWEAEGNEICTGVWLYTSFNNYTSLLVLCIKMGNESRIVRYGKVFRRWKVVDQEESNRMFASMKKVKFKPRAVIRDPEEVSKYIDNREPFCMPAAFVRLTQLSDEVFEDEEEQVESSEDMDDTTSRIESPSFF</sequence>
<dbReference type="KEGG" id="beq:BEWA_049630"/>
<evidence type="ECO:0008006" key="5">
    <source>
        <dbReference type="Google" id="ProtNLM"/>
    </source>
</evidence>
<feature type="region of interest" description="Disordered" evidence="1">
    <location>
        <begin position="313"/>
        <end position="338"/>
    </location>
</feature>
<dbReference type="EMBL" id="ACOU01000007">
    <property type="protein sequence ID" value="EKX72496.1"/>
    <property type="molecule type" value="Genomic_DNA"/>
</dbReference>
<evidence type="ECO:0000313" key="4">
    <source>
        <dbReference type="Proteomes" id="UP000031512"/>
    </source>
</evidence>
<dbReference type="RefSeq" id="XP_004831948.1">
    <property type="nucleotide sequence ID" value="XM_004831891.1"/>
</dbReference>
<evidence type="ECO:0000256" key="1">
    <source>
        <dbReference type="SAM" id="MobiDB-lite"/>
    </source>
</evidence>
<name>L1LAZ1_THEEQ</name>
<dbReference type="Proteomes" id="UP000031512">
    <property type="component" value="Unassembled WGS sequence"/>
</dbReference>
<dbReference type="VEuPathDB" id="PiroplasmaDB:BEWA_049630"/>
<gene>
    <name evidence="3" type="ORF">BEWA_049630</name>
</gene>